<evidence type="ECO:0000313" key="4">
    <source>
        <dbReference type="EMBL" id="GAA4163766.1"/>
    </source>
</evidence>
<dbReference type="InterPro" id="IPR011055">
    <property type="entry name" value="Dup_hybrid_motif"/>
</dbReference>
<feature type="transmembrane region" description="Helical" evidence="2">
    <location>
        <begin position="102"/>
        <end position="124"/>
    </location>
</feature>
<feature type="region of interest" description="Disordered" evidence="1">
    <location>
        <begin position="1"/>
        <end position="97"/>
    </location>
</feature>
<evidence type="ECO:0000313" key="5">
    <source>
        <dbReference type="Proteomes" id="UP001415169"/>
    </source>
</evidence>
<keyword evidence="2" id="KW-0812">Transmembrane</keyword>
<evidence type="ECO:0000256" key="2">
    <source>
        <dbReference type="SAM" id="Phobius"/>
    </source>
</evidence>
<dbReference type="RefSeq" id="WP_344792101.1">
    <property type="nucleotide sequence ID" value="NZ_BAABBV010000001.1"/>
</dbReference>
<dbReference type="SUPFAM" id="SSF51261">
    <property type="entry name" value="Duplicated hybrid motif"/>
    <property type="match status" value="1"/>
</dbReference>
<dbReference type="EMBL" id="BAABBV010000001">
    <property type="protein sequence ID" value="GAA4163766.1"/>
    <property type="molecule type" value="Genomic_DNA"/>
</dbReference>
<proteinExistence type="predicted"/>
<dbReference type="Gene3D" id="2.70.70.10">
    <property type="entry name" value="Glucose Permease (Domain IIA)"/>
    <property type="match status" value="1"/>
</dbReference>
<accession>A0ABP7ZM03</accession>
<protein>
    <recommendedName>
        <fullName evidence="3">M23ase beta-sheet core domain-containing protein</fullName>
    </recommendedName>
</protein>
<sequence>MHETAPQPQTRRALRELERSRATRRRGQRGPVREAAVGPVREAAAEAHASNRWARAAEDPAPFAPAPVDAPSSASVPAPLAARREPSVTAPQKRGKRHSQPLTIAAFLFAIGLAVTSVVPMLALGQSATAASATATGAQGHRQLQAWQASVSSSAPAAVRDTYSSTLVKPGAPLAGSGGIEWPFPFNSPISYGFGPRVAPMEGASTFHKGVDFDPGAGVPIQNITAGTVTKTVSDPHSSLGIEVVVDHGTIDGHHIESLYCEMAPGSIKVHVGQKIAMGTIVGNVGVSGISTGAHLHFELHEDGQAVDPLAWLRAHAGAA</sequence>
<feature type="compositionally biased region" description="Low complexity" evidence="1">
    <location>
        <begin position="66"/>
        <end position="81"/>
    </location>
</feature>
<organism evidence="4 5">
    <name type="scientific">Gryllotalpicola daejeonensis</name>
    <dbReference type="NCBI Taxonomy" id="993087"/>
    <lineage>
        <taxon>Bacteria</taxon>
        <taxon>Bacillati</taxon>
        <taxon>Actinomycetota</taxon>
        <taxon>Actinomycetes</taxon>
        <taxon>Micrococcales</taxon>
        <taxon>Microbacteriaceae</taxon>
        <taxon>Gryllotalpicola</taxon>
    </lineage>
</organism>
<dbReference type="Pfam" id="PF01551">
    <property type="entry name" value="Peptidase_M23"/>
    <property type="match status" value="1"/>
</dbReference>
<reference evidence="4" key="1">
    <citation type="journal article" date="2014" name="Int. J. Syst. Evol. Microbiol.">
        <title>Complete genome of a new Firmicutes species belonging to the dominant human colonic microbiota ('Ruminococcus bicirculans') reveals two chromosomes and a selective capacity to utilize plant glucans.</title>
        <authorList>
            <consortium name="NISC Comparative Sequencing Program"/>
            <person name="Wegmann U."/>
            <person name="Louis P."/>
            <person name="Goesmann A."/>
            <person name="Henrissat B."/>
            <person name="Duncan S.H."/>
            <person name="Flint H.J."/>
        </authorList>
    </citation>
    <scope>NUCLEOTIDE SEQUENCE</scope>
    <source>
        <strain evidence="4">JCM 17590</strain>
    </source>
</reference>
<dbReference type="PANTHER" id="PTHR21666">
    <property type="entry name" value="PEPTIDASE-RELATED"/>
    <property type="match status" value="1"/>
</dbReference>
<dbReference type="CDD" id="cd12797">
    <property type="entry name" value="M23_peptidase"/>
    <property type="match status" value="1"/>
</dbReference>
<keyword evidence="2" id="KW-0472">Membrane</keyword>
<evidence type="ECO:0000256" key="1">
    <source>
        <dbReference type="SAM" id="MobiDB-lite"/>
    </source>
</evidence>
<name>A0ABP7ZM03_9MICO</name>
<gene>
    <name evidence="4" type="ORF">GCM10022286_24730</name>
</gene>
<keyword evidence="2" id="KW-1133">Transmembrane helix</keyword>
<comment type="caution">
    <text evidence="4">The sequence shown here is derived from an EMBL/GenBank/DDBJ whole genome shotgun (WGS) entry which is preliminary data.</text>
</comment>
<dbReference type="InterPro" id="IPR016047">
    <property type="entry name" value="M23ase_b-sheet_dom"/>
</dbReference>
<evidence type="ECO:0000259" key="3">
    <source>
        <dbReference type="Pfam" id="PF01551"/>
    </source>
</evidence>
<dbReference type="InterPro" id="IPR050570">
    <property type="entry name" value="Cell_wall_metabolism_enzyme"/>
</dbReference>
<reference evidence="4" key="2">
    <citation type="submission" date="2023-12" db="EMBL/GenBank/DDBJ databases">
        <authorList>
            <person name="Sun Q."/>
            <person name="Inoue M."/>
        </authorList>
    </citation>
    <scope>NUCLEOTIDE SEQUENCE</scope>
    <source>
        <strain evidence="4">JCM 17590</strain>
    </source>
</reference>
<dbReference type="Proteomes" id="UP001415169">
    <property type="component" value="Unassembled WGS sequence"/>
</dbReference>
<keyword evidence="5" id="KW-1185">Reference proteome</keyword>
<dbReference type="PANTHER" id="PTHR21666:SF270">
    <property type="entry name" value="MUREIN HYDROLASE ACTIVATOR ENVC"/>
    <property type="match status" value="1"/>
</dbReference>
<feature type="domain" description="M23ase beta-sheet core" evidence="3">
    <location>
        <begin position="207"/>
        <end position="309"/>
    </location>
</feature>